<gene>
    <name evidence="2" type="ORF">CCAM_LOCUS27496</name>
</gene>
<dbReference type="AlphaFoldDB" id="A0A484MA44"/>
<reference evidence="2 3" key="1">
    <citation type="submission" date="2018-04" db="EMBL/GenBank/DDBJ databases">
        <authorList>
            <person name="Vogel A."/>
        </authorList>
    </citation>
    <scope>NUCLEOTIDE SEQUENCE [LARGE SCALE GENOMIC DNA]</scope>
</reference>
<keyword evidence="3" id="KW-1185">Reference proteome</keyword>
<organism evidence="2 3">
    <name type="scientific">Cuscuta campestris</name>
    <dbReference type="NCBI Taxonomy" id="132261"/>
    <lineage>
        <taxon>Eukaryota</taxon>
        <taxon>Viridiplantae</taxon>
        <taxon>Streptophyta</taxon>
        <taxon>Embryophyta</taxon>
        <taxon>Tracheophyta</taxon>
        <taxon>Spermatophyta</taxon>
        <taxon>Magnoliopsida</taxon>
        <taxon>eudicotyledons</taxon>
        <taxon>Gunneridae</taxon>
        <taxon>Pentapetalae</taxon>
        <taxon>asterids</taxon>
        <taxon>lamiids</taxon>
        <taxon>Solanales</taxon>
        <taxon>Convolvulaceae</taxon>
        <taxon>Cuscuteae</taxon>
        <taxon>Cuscuta</taxon>
        <taxon>Cuscuta subgen. Grammica</taxon>
        <taxon>Cuscuta sect. Cleistogrammica</taxon>
    </lineage>
</organism>
<protein>
    <submittedName>
        <fullName evidence="2">Uncharacterized protein</fullName>
    </submittedName>
</protein>
<evidence type="ECO:0000313" key="2">
    <source>
        <dbReference type="EMBL" id="VFQ85720.1"/>
    </source>
</evidence>
<evidence type="ECO:0000313" key="3">
    <source>
        <dbReference type="Proteomes" id="UP000595140"/>
    </source>
</evidence>
<evidence type="ECO:0000256" key="1">
    <source>
        <dbReference type="SAM" id="MobiDB-lite"/>
    </source>
</evidence>
<accession>A0A484MA44</accession>
<proteinExistence type="predicted"/>
<dbReference type="Proteomes" id="UP000595140">
    <property type="component" value="Unassembled WGS sequence"/>
</dbReference>
<feature type="region of interest" description="Disordered" evidence="1">
    <location>
        <begin position="54"/>
        <end position="79"/>
    </location>
</feature>
<sequence>MEHATCTPKISQTSTPPTPVFAAVSSQNYNPNLRRLEFPGNDLHCSGDGLEQKQCRPSGFFDGETPDDDGDRVETSDFF</sequence>
<dbReference type="EMBL" id="OOIL02003008">
    <property type="protein sequence ID" value="VFQ85720.1"/>
    <property type="molecule type" value="Genomic_DNA"/>
</dbReference>
<name>A0A484MA44_9ASTE</name>